<dbReference type="GO" id="GO:0004497">
    <property type="term" value="F:monooxygenase activity"/>
    <property type="evidence" value="ECO:0007669"/>
    <property type="project" value="UniProtKB-KW"/>
</dbReference>
<dbReference type="PRINTS" id="PR00385">
    <property type="entry name" value="P450"/>
</dbReference>
<comment type="cofactor">
    <cofactor evidence="2">
        <name>heme</name>
        <dbReference type="ChEBI" id="CHEBI:30413"/>
    </cofactor>
</comment>
<dbReference type="GO" id="GO:0020037">
    <property type="term" value="F:heme binding"/>
    <property type="evidence" value="ECO:0007669"/>
    <property type="project" value="InterPro"/>
</dbReference>
<sequence length="615" mass="68063">MQCAAARPSAAPVGGRRTAHAQSSALQRHAAAPRRVAVRAATEEKEEYDLNQKIDTGKLIDSAGAGRSMFSPGWLTQLNQLWGGKSNVPVANAKPEDIQDLLGGALFKALYKWMLESGPVYLLPTGPVSSFLVISDPEAAKHVLRASDNPNRPIYEKGLVAEVSKFLFGEGFAISGGEQWRVRRKAVGPALHRGYLEVMLDRVFGESALHLNKKLEVAAASGEAIDMEACFSQLTLDVIGKAVFNYDFNSLNKNTPVIQAVYTALKETETRATDLLPYWKFPIINLFVPRQQKAAAAVQLIRETTEELIAKCKAITFLQHCSHTHFEMFLYCNHRETTEELIAKCKAMVDAEEAAQFEEGYINEADPSVLRFLIASREEVDSVQLRDDLLSMLLRDDLLSMLVAGHETTGSVLTWTVDLLARHPDKLRKAQEEVDRVLGDRSKPNMEEYMNLKYVMRCVNESMRLYPHPPVLLRRAIVEDELPGGFTVPRGQDVMISVYNIHHSPAVWERPDDFEPERFPLDGPVPSEQNTDYKYIPFSGGPRKCVGDQFALMEAVVALAVILKEYDFAPKPGHDPGMTTGATIHTKNGLYMNVSKRQKGSSNAQPAAAAAVGAA</sequence>
<accession>A0A2P6TID0</accession>
<dbReference type="STRING" id="3076.A0A2P6TID0"/>
<keyword evidence="2 3" id="KW-0349">Heme</keyword>
<dbReference type="InterPro" id="IPR001128">
    <property type="entry name" value="Cyt_P450"/>
</dbReference>
<dbReference type="PANTHER" id="PTHR24291:SF134">
    <property type="entry name" value="CAROTENE EPSILON-MONOOXYGENASE, CHLOROPLASTIC"/>
    <property type="match status" value="1"/>
</dbReference>
<dbReference type="Pfam" id="PF00067">
    <property type="entry name" value="p450"/>
    <property type="match status" value="1"/>
</dbReference>
<evidence type="ECO:0000313" key="6">
    <source>
        <dbReference type="Proteomes" id="UP000239899"/>
    </source>
</evidence>
<feature type="region of interest" description="Disordered" evidence="4">
    <location>
        <begin position="1"/>
        <end position="34"/>
    </location>
</feature>
<dbReference type="PRINTS" id="PR00463">
    <property type="entry name" value="EP450I"/>
</dbReference>
<evidence type="ECO:0000256" key="1">
    <source>
        <dbReference type="ARBA" id="ARBA00010617"/>
    </source>
</evidence>
<dbReference type="GO" id="GO:0009507">
    <property type="term" value="C:chloroplast"/>
    <property type="evidence" value="ECO:0007669"/>
    <property type="project" value="TreeGrafter"/>
</dbReference>
<dbReference type="GO" id="GO:0016705">
    <property type="term" value="F:oxidoreductase activity, acting on paired donors, with incorporation or reduction of molecular oxygen"/>
    <property type="evidence" value="ECO:0007669"/>
    <property type="project" value="InterPro"/>
</dbReference>
<name>A0A2P6TID0_CHLSO</name>
<evidence type="ECO:0000256" key="4">
    <source>
        <dbReference type="SAM" id="MobiDB-lite"/>
    </source>
</evidence>
<protein>
    <submittedName>
        <fullName evidence="5">Carotene epsilon-chloroplastic isoform B</fullName>
    </submittedName>
</protein>
<dbReference type="InterPro" id="IPR050196">
    <property type="entry name" value="Cytochrome_P450_Monoox"/>
</dbReference>
<dbReference type="CDD" id="cd11046">
    <property type="entry name" value="CYP97"/>
    <property type="match status" value="1"/>
</dbReference>
<comment type="caution">
    <text evidence="5">The sequence shown here is derived from an EMBL/GenBank/DDBJ whole genome shotgun (WGS) entry which is preliminary data.</text>
</comment>
<dbReference type="EMBL" id="LHPG02000015">
    <property type="protein sequence ID" value="PRW34040.1"/>
    <property type="molecule type" value="Genomic_DNA"/>
</dbReference>
<dbReference type="InterPro" id="IPR017972">
    <property type="entry name" value="Cyt_P450_CS"/>
</dbReference>
<evidence type="ECO:0000256" key="3">
    <source>
        <dbReference type="RuleBase" id="RU000461"/>
    </source>
</evidence>
<dbReference type="AlphaFoldDB" id="A0A2P6TID0"/>
<keyword evidence="2 3" id="KW-0408">Iron</keyword>
<dbReference type="OrthoDB" id="1470350at2759"/>
<comment type="similarity">
    <text evidence="1 3">Belongs to the cytochrome P450 family.</text>
</comment>
<organism evidence="5 6">
    <name type="scientific">Chlorella sorokiniana</name>
    <name type="common">Freshwater green alga</name>
    <dbReference type="NCBI Taxonomy" id="3076"/>
    <lineage>
        <taxon>Eukaryota</taxon>
        <taxon>Viridiplantae</taxon>
        <taxon>Chlorophyta</taxon>
        <taxon>core chlorophytes</taxon>
        <taxon>Trebouxiophyceae</taxon>
        <taxon>Chlorellales</taxon>
        <taxon>Chlorellaceae</taxon>
        <taxon>Chlorella clade</taxon>
        <taxon>Chlorella</taxon>
    </lineage>
</organism>
<dbReference type="Gene3D" id="1.10.630.10">
    <property type="entry name" value="Cytochrome P450"/>
    <property type="match status" value="1"/>
</dbReference>
<dbReference type="Proteomes" id="UP000239899">
    <property type="component" value="Unassembled WGS sequence"/>
</dbReference>
<gene>
    <name evidence="5" type="ORF">C2E21_7274</name>
</gene>
<keyword evidence="3" id="KW-0503">Monooxygenase</keyword>
<dbReference type="InterPro" id="IPR002401">
    <property type="entry name" value="Cyt_P450_E_grp-I"/>
</dbReference>
<proteinExistence type="inferred from homology"/>
<feature type="binding site" description="axial binding residue" evidence="2">
    <location>
        <position position="545"/>
    </location>
    <ligand>
        <name>heme</name>
        <dbReference type="ChEBI" id="CHEBI:30413"/>
    </ligand>
    <ligandPart>
        <name>Fe</name>
        <dbReference type="ChEBI" id="CHEBI:18248"/>
    </ligandPart>
</feature>
<dbReference type="SUPFAM" id="SSF48264">
    <property type="entry name" value="Cytochrome P450"/>
    <property type="match status" value="1"/>
</dbReference>
<evidence type="ECO:0000256" key="2">
    <source>
        <dbReference type="PIRSR" id="PIRSR602401-1"/>
    </source>
</evidence>
<dbReference type="InterPro" id="IPR036396">
    <property type="entry name" value="Cyt_P450_sf"/>
</dbReference>
<dbReference type="PROSITE" id="PS00086">
    <property type="entry name" value="CYTOCHROME_P450"/>
    <property type="match status" value="1"/>
</dbReference>
<dbReference type="GO" id="GO:0005506">
    <property type="term" value="F:iron ion binding"/>
    <property type="evidence" value="ECO:0007669"/>
    <property type="project" value="InterPro"/>
</dbReference>
<keyword evidence="3" id="KW-0560">Oxidoreductase</keyword>
<evidence type="ECO:0000313" key="5">
    <source>
        <dbReference type="EMBL" id="PRW34040.1"/>
    </source>
</evidence>
<dbReference type="PANTHER" id="PTHR24291">
    <property type="entry name" value="CYTOCHROME P450 FAMILY 4"/>
    <property type="match status" value="1"/>
</dbReference>
<keyword evidence="2 3" id="KW-0479">Metal-binding</keyword>
<keyword evidence="6" id="KW-1185">Reference proteome</keyword>
<reference evidence="5 6" key="1">
    <citation type="journal article" date="2018" name="Plant J.">
        <title>Genome sequences of Chlorella sorokiniana UTEX 1602 and Micractinium conductrix SAG 241.80: implications to maltose excretion by a green alga.</title>
        <authorList>
            <person name="Arriola M.B."/>
            <person name="Velmurugan N."/>
            <person name="Zhang Y."/>
            <person name="Plunkett M.H."/>
            <person name="Hondzo H."/>
            <person name="Barney B.M."/>
        </authorList>
    </citation>
    <scope>NUCLEOTIDE SEQUENCE [LARGE SCALE GENOMIC DNA]</scope>
    <source>
        <strain evidence="6">UTEX 1602</strain>
    </source>
</reference>